<evidence type="ECO:0000256" key="5">
    <source>
        <dbReference type="ARBA" id="ARBA00022857"/>
    </source>
</evidence>
<dbReference type="GO" id="GO:0050660">
    <property type="term" value="F:flavin adenine dinucleotide binding"/>
    <property type="evidence" value="ECO:0007669"/>
    <property type="project" value="TreeGrafter"/>
</dbReference>
<evidence type="ECO:0000256" key="4">
    <source>
        <dbReference type="ARBA" id="ARBA00022827"/>
    </source>
</evidence>
<dbReference type="InterPro" id="IPR050982">
    <property type="entry name" value="Auxin_biosynth/cation_transpt"/>
</dbReference>
<protein>
    <recommendedName>
        <fullName evidence="8">indole-3-pyruvate monooxygenase</fullName>
        <ecNumber evidence="8">1.14.13.168</ecNumber>
    </recommendedName>
</protein>
<evidence type="ECO:0000256" key="6">
    <source>
        <dbReference type="ARBA" id="ARBA00023002"/>
    </source>
</evidence>
<gene>
    <name evidence="11" type="ORF">M6B38_193105</name>
</gene>
<evidence type="ECO:0000256" key="2">
    <source>
        <dbReference type="ARBA" id="ARBA00009183"/>
    </source>
</evidence>
<keyword evidence="6" id="KW-0560">Oxidoreductase</keyword>
<dbReference type="PRINTS" id="PR00469">
    <property type="entry name" value="PNDRDTASEII"/>
</dbReference>
<keyword evidence="4" id="KW-0274">FAD</keyword>
<dbReference type="EMBL" id="JANAVB010037420">
    <property type="protein sequence ID" value="KAJ6802018.1"/>
    <property type="molecule type" value="Genomic_DNA"/>
</dbReference>
<dbReference type="FunFam" id="3.50.50.60:FF:000100">
    <property type="entry name" value="Flavin-containing monooxygenase"/>
    <property type="match status" value="1"/>
</dbReference>
<feature type="region of interest" description="Disordered" evidence="10">
    <location>
        <begin position="1"/>
        <end position="26"/>
    </location>
</feature>
<comment type="caution">
    <text evidence="11">The sequence shown here is derived from an EMBL/GenBank/DDBJ whole genome shotgun (WGS) entry which is preliminary data.</text>
</comment>
<evidence type="ECO:0000256" key="8">
    <source>
        <dbReference type="ARBA" id="ARBA00039148"/>
    </source>
</evidence>
<reference evidence="11" key="2">
    <citation type="submission" date="2023-04" db="EMBL/GenBank/DDBJ databases">
        <authorList>
            <person name="Bruccoleri R.E."/>
            <person name="Oakeley E.J."/>
            <person name="Faust A.-M."/>
            <person name="Dessus-Babus S."/>
            <person name="Altorfer M."/>
            <person name="Burckhardt D."/>
            <person name="Oertli M."/>
            <person name="Naumann U."/>
            <person name="Petersen F."/>
            <person name="Wong J."/>
        </authorList>
    </citation>
    <scope>NUCLEOTIDE SEQUENCE</scope>
    <source>
        <strain evidence="11">GSM-AAB239-AS_SAM_17_03QT</strain>
        <tissue evidence="11">Leaf</tissue>
    </source>
</reference>
<comment type="similarity">
    <text evidence="2">Belongs to the FMO family.</text>
</comment>
<keyword evidence="5" id="KW-0521">NADP</keyword>
<name>A0AAX6EDI0_IRIPA</name>
<comment type="catalytic activity">
    <reaction evidence="9">
        <text>indole-3-pyruvate + NADPH + O2 + H(+) = (indol-3-yl)acetate + CO2 + NADP(+) + H2O</text>
        <dbReference type="Rhea" id="RHEA:34331"/>
        <dbReference type="ChEBI" id="CHEBI:15377"/>
        <dbReference type="ChEBI" id="CHEBI:15378"/>
        <dbReference type="ChEBI" id="CHEBI:15379"/>
        <dbReference type="ChEBI" id="CHEBI:16526"/>
        <dbReference type="ChEBI" id="CHEBI:17640"/>
        <dbReference type="ChEBI" id="CHEBI:30854"/>
        <dbReference type="ChEBI" id="CHEBI:57783"/>
        <dbReference type="ChEBI" id="CHEBI:58349"/>
        <dbReference type="EC" id="1.14.13.168"/>
    </reaction>
</comment>
<dbReference type="InterPro" id="IPR036188">
    <property type="entry name" value="FAD/NAD-bd_sf"/>
</dbReference>
<dbReference type="PANTHER" id="PTHR43539:SF56">
    <property type="entry name" value="EXPRESSED PROTEIN"/>
    <property type="match status" value="1"/>
</dbReference>
<evidence type="ECO:0000313" key="12">
    <source>
        <dbReference type="Proteomes" id="UP001140949"/>
    </source>
</evidence>
<dbReference type="PRINTS" id="PR00368">
    <property type="entry name" value="FADPNR"/>
</dbReference>
<reference evidence="11" key="1">
    <citation type="journal article" date="2023" name="GigaByte">
        <title>Genome assembly of the bearded iris, Iris pallida Lam.</title>
        <authorList>
            <person name="Bruccoleri R.E."/>
            <person name="Oakeley E.J."/>
            <person name="Faust A.M.E."/>
            <person name="Altorfer M."/>
            <person name="Dessus-Babus S."/>
            <person name="Burckhardt D."/>
            <person name="Oertli M."/>
            <person name="Naumann U."/>
            <person name="Petersen F."/>
            <person name="Wong J."/>
        </authorList>
    </citation>
    <scope>NUCLEOTIDE SEQUENCE</scope>
    <source>
        <strain evidence="11">GSM-AAB239-AS_SAM_17_03QT</strain>
    </source>
</reference>
<evidence type="ECO:0000256" key="9">
    <source>
        <dbReference type="ARBA" id="ARBA00047707"/>
    </source>
</evidence>
<proteinExistence type="inferred from homology"/>
<dbReference type="AlphaFoldDB" id="A0AAX6EDI0"/>
<evidence type="ECO:0000256" key="1">
    <source>
        <dbReference type="ARBA" id="ARBA00001974"/>
    </source>
</evidence>
<dbReference type="PANTHER" id="PTHR43539">
    <property type="entry name" value="FLAVIN-BINDING MONOOXYGENASE-LIKE PROTEIN (AFU_ORTHOLOGUE AFUA_4G09220)"/>
    <property type="match status" value="1"/>
</dbReference>
<dbReference type="GO" id="GO:0103075">
    <property type="term" value="F:indole-3-pyruvate monooxygenase activity"/>
    <property type="evidence" value="ECO:0007669"/>
    <property type="project" value="UniProtKB-EC"/>
</dbReference>
<evidence type="ECO:0000256" key="10">
    <source>
        <dbReference type="SAM" id="MobiDB-lite"/>
    </source>
</evidence>
<dbReference type="Gene3D" id="3.50.50.60">
    <property type="entry name" value="FAD/NAD(P)-binding domain"/>
    <property type="match status" value="1"/>
</dbReference>
<sequence length="415" mass="46457">MTNLQRGAPDFDPDEPSARVTESSNPEQFWVPGPIIIGAGPSGLAAAACLKDRGVPSLILEKDGCVVSSWKLRTYERLRLHLPKQFCELPLMPFPPNFPTYPTKQQFISYLESYVERFSINHLLGTRVRRAEYDPSIGFWRVSADGMEFICRWLVVATGENSEAVMPEIRGISDFGGRIRHTSCYKNGEEFRGERVLVVGCGNSGMEVCLDLCNNQAQVSMVVRDKLHILPREILGTSTFGISMWLLKWFRVEVVDSFLLLCSWLILGGTGRYGLRRPKIGPMQRKNESGKTPVLDIGTLTKIKSGQIKVVPAISHFTDKGVEYVDGKQEVFDSVILATGYKSNVPSWLKEGDFFNEKDGFPWTPFPNSWRGKNGLYATGFSRRGLLGSSVDAQRIAEDIASQWKATSKYTPLEL</sequence>
<accession>A0AAX6EDI0</accession>
<dbReference type="Pfam" id="PF13738">
    <property type="entry name" value="Pyr_redox_3"/>
    <property type="match status" value="1"/>
</dbReference>
<dbReference type="Proteomes" id="UP001140949">
    <property type="component" value="Unassembled WGS sequence"/>
</dbReference>
<evidence type="ECO:0000256" key="3">
    <source>
        <dbReference type="ARBA" id="ARBA00022630"/>
    </source>
</evidence>
<keyword evidence="3" id="KW-0285">Flavoprotein</keyword>
<dbReference type="GO" id="GO:0009851">
    <property type="term" value="P:auxin biosynthetic process"/>
    <property type="evidence" value="ECO:0007669"/>
    <property type="project" value="UniProtKB-ARBA"/>
</dbReference>
<keyword evidence="7 11" id="KW-0503">Monooxygenase</keyword>
<organism evidence="11 12">
    <name type="scientific">Iris pallida</name>
    <name type="common">Sweet iris</name>
    <dbReference type="NCBI Taxonomy" id="29817"/>
    <lineage>
        <taxon>Eukaryota</taxon>
        <taxon>Viridiplantae</taxon>
        <taxon>Streptophyta</taxon>
        <taxon>Embryophyta</taxon>
        <taxon>Tracheophyta</taxon>
        <taxon>Spermatophyta</taxon>
        <taxon>Magnoliopsida</taxon>
        <taxon>Liliopsida</taxon>
        <taxon>Asparagales</taxon>
        <taxon>Iridaceae</taxon>
        <taxon>Iridoideae</taxon>
        <taxon>Irideae</taxon>
        <taxon>Iris</taxon>
    </lineage>
</organism>
<dbReference type="SUPFAM" id="SSF51905">
    <property type="entry name" value="FAD/NAD(P)-binding domain"/>
    <property type="match status" value="2"/>
</dbReference>
<dbReference type="EC" id="1.14.13.168" evidence="8"/>
<evidence type="ECO:0000256" key="7">
    <source>
        <dbReference type="ARBA" id="ARBA00023033"/>
    </source>
</evidence>
<evidence type="ECO:0000313" key="11">
    <source>
        <dbReference type="EMBL" id="KAJ6802018.1"/>
    </source>
</evidence>
<keyword evidence="12" id="KW-1185">Reference proteome</keyword>
<comment type="cofactor">
    <cofactor evidence="1">
        <name>FAD</name>
        <dbReference type="ChEBI" id="CHEBI:57692"/>
    </cofactor>
</comment>